<name>A0A846RMX3_9MICO</name>
<gene>
    <name evidence="2" type="ORF">BKA07_000239</name>
</gene>
<keyword evidence="3" id="KW-1185">Reference proteome</keyword>
<feature type="transmembrane region" description="Helical" evidence="1">
    <location>
        <begin position="101"/>
        <end position="118"/>
    </location>
</feature>
<dbReference type="AlphaFoldDB" id="A0A846RMX3"/>
<sequence length="135" mass="14680">MQSTWPVRTTVLITALSMVFFGVWARWDPAGFANHAGWPNHIHFLHDAGVFQIGIGLTLLATLIWKDAIAVGLGGFSLTNSLHALNHAQDLHLGGNPTDPWLLFALSIVGLIGFGLRIRQLRNSAMASEADGRRS</sequence>
<protein>
    <submittedName>
        <fullName evidence="2">Uncharacterized protein</fullName>
    </submittedName>
</protein>
<organism evidence="2 3">
    <name type="scientific">Brevibacterium marinum</name>
    <dbReference type="NCBI Taxonomy" id="418643"/>
    <lineage>
        <taxon>Bacteria</taxon>
        <taxon>Bacillati</taxon>
        <taxon>Actinomycetota</taxon>
        <taxon>Actinomycetes</taxon>
        <taxon>Micrococcales</taxon>
        <taxon>Brevibacteriaceae</taxon>
        <taxon>Brevibacterium</taxon>
    </lineage>
</organism>
<proteinExistence type="predicted"/>
<comment type="caution">
    <text evidence="2">The sequence shown here is derived from an EMBL/GenBank/DDBJ whole genome shotgun (WGS) entry which is preliminary data.</text>
</comment>
<evidence type="ECO:0000256" key="1">
    <source>
        <dbReference type="SAM" id="Phobius"/>
    </source>
</evidence>
<keyword evidence="1" id="KW-0472">Membrane</keyword>
<dbReference type="RefSeq" id="WP_167949272.1">
    <property type="nucleotide sequence ID" value="NZ_BAAAPQ010000026.1"/>
</dbReference>
<keyword evidence="1" id="KW-1133">Transmembrane helix</keyword>
<dbReference type="Proteomes" id="UP000576792">
    <property type="component" value="Unassembled WGS sequence"/>
</dbReference>
<accession>A0A846RMX3</accession>
<evidence type="ECO:0000313" key="3">
    <source>
        <dbReference type="Proteomes" id="UP000576792"/>
    </source>
</evidence>
<keyword evidence="1" id="KW-0812">Transmembrane</keyword>
<evidence type="ECO:0000313" key="2">
    <source>
        <dbReference type="EMBL" id="NJC55204.1"/>
    </source>
</evidence>
<reference evidence="2 3" key="1">
    <citation type="submission" date="2020-03" db="EMBL/GenBank/DDBJ databases">
        <title>Sequencing the genomes of 1000 actinobacteria strains.</title>
        <authorList>
            <person name="Klenk H.-P."/>
        </authorList>
    </citation>
    <scope>NUCLEOTIDE SEQUENCE [LARGE SCALE GENOMIC DNA]</scope>
    <source>
        <strain evidence="2 3">DSM 18964</strain>
    </source>
</reference>
<dbReference type="EMBL" id="JAATJN010000001">
    <property type="protein sequence ID" value="NJC55204.1"/>
    <property type="molecule type" value="Genomic_DNA"/>
</dbReference>